<accession>A0A9Q0F914</accession>
<keyword evidence="10" id="KW-1185">Reference proteome</keyword>
<reference evidence="9" key="2">
    <citation type="journal article" date="2023" name="Plants (Basel)">
        <title>Annotation of the Turnera subulata (Passifloraceae) Draft Genome Reveals the S-Locus Evolved after the Divergence of Turneroideae from Passifloroideae in a Stepwise Manner.</title>
        <authorList>
            <person name="Henning P.M."/>
            <person name="Roalson E.H."/>
            <person name="Mir W."/>
            <person name="McCubbin A.G."/>
            <person name="Shore J.S."/>
        </authorList>
    </citation>
    <scope>NUCLEOTIDE SEQUENCE</scope>
    <source>
        <strain evidence="9">F60SS</strain>
    </source>
</reference>
<dbReference type="InterPro" id="IPR006626">
    <property type="entry name" value="PbH1"/>
</dbReference>
<proteinExistence type="inferred from homology"/>
<comment type="subcellular location">
    <subcellularLocation>
        <location evidence="1">Secreted</location>
        <location evidence="1">Cell wall</location>
    </subcellularLocation>
</comment>
<dbReference type="GO" id="GO:0005975">
    <property type="term" value="P:carbohydrate metabolic process"/>
    <property type="evidence" value="ECO:0007669"/>
    <property type="project" value="InterPro"/>
</dbReference>
<evidence type="ECO:0000256" key="4">
    <source>
        <dbReference type="ARBA" id="ARBA00022525"/>
    </source>
</evidence>
<dbReference type="Gene3D" id="2.160.20.10">
    <property type="entry name" value="Single-stranded right-handed beta-helix, Pectin lyase-like"/>
    <property type="match status" value="3"/>
</dbReference>
<dbReference type="OrthoDB" id="187139at2759"/>
<dbReference type="Pfam" id="PF06232">
    <property type="entry name" value="ATS3"/>
    <property type="match status" value="1"/>
</dbReference>
<organism evidence="9 10">
    <name type="scientific">Turnera subulata</name>
    <dbReference type="NCBI Taxonomy" id="218843"/>
    <lineage>
        <taxon>Eukaryota</taxon>
        <taxon>Viridiplantae</taxon>
        <taxon>Streptophyta</taxon>
        <taxon>Embryophyta</taxon>
        <taxon>Tracheophyta</taxon>
        <taxon>Spermatophyta</taxon>
        <taxon>Magnoliopsida</taxon>
        <taxon>eudicotyledons</taxon>
        <taxon>Gunneridae</taxon>
        <taxon>Pentapetalae</taxon>
        <taxon>rosids</taxon>
        <taxon>fabids</taxon>
        <taxon>Malpighiales</taxon>
        <taxon>Passifloraceae</taxon>
        <taxon>Turnera</taxon>
    </lineage>
</organism>
<keyword evidence="3" id="KW-0134">Cell wall</keyword>
<reference evidence="9" key="1">
    <citation type="submission" date="2022-02" db="EMBL/GenBank/DDBJ databases">
        <authorList>
            <person name="Henning P.M."/>
            <person name="McCubbin A.G."/>
            <person name="Shore J.S."/>
        </authorList>
    </citation>
    <scope>NUCLEOTIDE SEQUENCE</scope>
    <source>
        <strain evidence="9">F60SS</strain>
        <tissue evidence="9">Leaves</tissue>
    </source>
</reference>
<dbReference type="Proteomes" id="UP001141552">
    <property type="component" value="Unassembled WGS sequence"/>
</dbReference>
<dbReference type="PANTHER" id="PTHR31375">
    <property type="match status" value="1"/>
</dbReference>
<evidence type="ECO:0000256" key="6">
    <source>
        <dbReference type="ARBA" id="ARBA00023295"/>
    </source>
</evidence>
<evidence type="ECO:0000256" key="2">
    <source>
        <dbReference type="ARBA" id="ARBA00008834"/>
    </source>
</evidence>
<dbReference type="EMBL" id="JAKUCV010006500">
    <property type="protein sequence ID" value="KAJ4827051.1"/>
    <property type="molecule type" value="Genomic_DNA"/>
</dbReference>
<sequence length="712" mass="77061">MLNFNVMDYGAAGNGVADDTLAFIKAWNATCSSSTGALLTIPKEKTFFLNPTKFTGPCKASEVTVMLSGNLVAPDGPKAWKLEDKSTWLYFQGVEGMTVTGNGQINGRGKGWWDISCRYHPGSSLRFQDCGNLHVDHIKIYDSPQTHISLAGCHGAELSSINIDSPDSSPNTDGIHISACNNVNIHTSKIGSGLGGSVVDVQNITVQRANFSGTTNGARIKTRQEGKGSVRNIHFSDLNFNAVENPIIIDQHYGDNEARGGLKAGVSISGVTYSRARGTSKTPVAINLNCSSSVACTGITLDTIQLAPAAKARTLSSFCNNAHGTAIGAVYVPRLDDPHSRTFESCSTDKFQINGPCTYQICYLYLYRSGYDGWKPESITVSGYYTSPITFYYNTFIPNGVHKGFIYWRFIDDTQREDIFPESYKIYRPLQSQQSHYYGNLVAPDGPKAWKLEDKSTWLHFQGVEGLTVTGNGQINGRGKGWWDISCRYHPGSSLRFQDCGNLHVDHIKIYDSPQTHISLTGCHGTELSSINIDSPDKSPNTDGIHISACNDVNIHTSKIGSGLGGSVVDVQNITVQRANFSGTTNGARIKTRQEGKGSVRNIHFIDLNFNNVENPIIIDQHYASEEATHLKAAGVSISGVTYSRARGTSKTPVAINLNCSSTVPCTDITLDTIQLAPAAKAQKLSSYSNNAHVTAIGAVNPFLSGAVKIDK</sequence>
<dbReference type="InterPro" id="IPR011050">
    <property type="entry name" value="Pectin_lyase_fold/virulence"/>
</dbReference>
<dbReference type="InterPro" id="IPR010417">
    <property type="entry name" value="Embryo-specific_ATS3"/>
</dbReference>
<protein>
    <recommendedName>
        <fullName evidence="11">Polygalacturonase</fullName>
    </recommendedName>
</protein>
<dbReference type="InterPro" id="IPR000743">
    <property type="entry name" value="Glyco_hydro_28"/>
</dbReference>
<evidence type="ECO:0000256" key="3">
    <source>
        <dbReference type="ARBA" id="ARBA00022512"/>
    </source>
</evidence>
<dbReference type="Pfam" id="PF00295">
    <property type="entry name" value="Glyco_hydro_28"/>
    <property type="match status" value="2"/>
</dbReference>
<dbReference type="SUPFAM" id="SSF51126">
    <property type="entry name" value="Pectin lyase-like"/>
    <property type="match status" value="2"/>
</dbReference>
<dbReference type="AlphaFoldDB" id="A0A9Q0F914"/>
<gene>
    <name evidence="9" type="ORF">Tsubulata_050320</name>
</gene>
<evidence type="ECO:0000313" key="9">
    <source>
        <dbReference type="EMBL" id="KAJ4827051.1"/>
    </source>
</evidence>
<evidence type="ECO:0000313" key="10">
    <source>
        <dbReference type="Proteomes" id="UP001141552"/>
    </source>
</evidence>
<keyword evidence="4" id="KW-0964">Secreted</keyword>
<keyword evidence="7" id="KW-0961">Cell wall biogenesis/degradation</keyword>
<evidence type="ECO:0000256" key="8">
    <source>
        <dbReference type="RuleBase" id="RU361169"/>
    </source>
</evidence>
<dbReference type="GO" id="GO:0071555">
    <property type="term" value="P:cell wall organization"/>
    <property type="evidence" value="ECO:0007669"/>
    <property type="project" value="UniProtKB-KW"/>
</dbReference>
<comment type="similarity">
    <text evidence="2 8">Belongs to the glycosyl hydrolase 28 family.</text>
</comment>
<evidence type="ECO:0000256" key="5">
    <source>
        <dbReference type="ARBA" id="ARBA00022801"/>
    </source>
</evidence>
<dbReference type="InterPro" id="IPR036392">
    <property type="entry name" value="PLAT/LH2_dom_sf"/>
</dbReference>
<name>A0A9Q0F914_9ROSI</name>
<keyword evidence="6 8" id="KW-0326">Glycosidase</keyword>
<keyword evidence="5 8" id="KW-0378">Hydrolase</keyword>
<dbReference type="SMART" id="SM00710">
    <property type="entry name" value="PbH1"/>
    <property type="match status" value="7"/>
</dbReference>
<dbReference type="SUPFAM" id="SSF49723">
    <property type="entry name" value="Lipase/lipooxygenase domain (PLAT/LH2 domain)"/>
    <property type="match status" value="1"/>
</dbReference>
<dbReference type="InterPro" id="IPR012334">
    <property type="entry name" value="Pectin_lyas_fold"/>
</dbReference>
<evidence type="ECO:0008006" key="11">
    <source>
        <dbReference type="Google" id="ProtNLM"/>
    </source>
</evidence>
<dbReference type="GO" id="GO:0004650">
    <property type="term" value="F:polygalacturonase activity"/>
    <property type="evidence" value="ECO:0007669"/>
    <property type="project" value="InterPro"/>
</dbReference>
<comment type="caution">
    <text evidence="9">The sequence shown here is derived from an EMBL/GenBank/DDBJ whole genome shotgun (WGS) entry which is preliminary data.</text>
</comment>
<evidence type="ECO:0000256" key="7">
    <source>
        <dbReference type="ARBA" id="ARBA00023316"/>
    </source>
</evidence>
<evidence type="ECO:0000256" key="1">
    <source>
        <dbReference type="ARBA" id="ARBA00004191"/>
    </source>
</evidence>